<feature type="region of interest" description="Disordered" evidence="1">
    <location>
        <begin position="1"/>
        <end position="74"/>
    </location>
</feature>
<name>A0A699IBJ8_TANCI</name>
<comment type="caution">
    <text evidence="2">The sequence shown here is derived from an EMBL/GenBank/DDBJ whole genome shotgun (WGS) entry which is preliminary data.</text>
</comment>
<proteinExistence type="predicted"/>
<reference evidence="2" key="1">
    <citation type="journal article" date="2019" name="Sci. Rep.">
        <title>Draft genome of Tanacetum cinerariifolium, the natural source of mosquito coil.</title>
        <authorList>
            <person name="Yamashiro T."/>
            <person name="Shiraishi A."/>
            <person name="Satake H."/>
            <person name="Nakayama K."/>
        </authorList>
    </citation>
    <scope>NUCLEOTIDE SEQUENCE</scope>
</reference>
<evidence type="ECO:0000256" key="1">
    <source>
        <dbReference type="SAM" id="MobiDB-lite"/>
    </source>
</evidence>
<protein>
    <submittedName>
        <fullName evidence="2">Uncharacterized protein</fullName>
    </submittedName>
</protein>
<feature type="non-terminal residue" evidence="2">
    <location>
        <position position="128"/>
    </location>
</feature>
<dbReference type="AlphaFoldDB" id="A0A699IBJ8"/>
<feature type="compositionally biased region" description="Basic and acidic residues" evidence="1">
    <location>
        <begin position="7"/>
        <end position="26"/>
    </location>
</feature>
<feature type="compositionally biased region" description="Low complexity" evidence="1">
    <location>
        <begin position="61"/>
        <end position="73"/>
    </location>
</feature>
<sequence length="128" mass="14097">MTTQDKSLGDDASKQRRNDDKTKDLNLTDGADTEVLVEDKGSSEKGGSTVDQVSTARPEVSTATPSTPPTTTTIFGDEDLTIAQTLISLRSEKAKEKRVAFRDVKEPPRLTRSTTHFNLFQLLIQKTK</sequence>
<accession>A0A699IBJ8</accession>
<dbReference type="EMBL" id="BKCJ010271260">
    <property type="protein sequence ID" value="GEZ37397.1"/>
    <property type="molecule type" value="Genomic_DNA"/>
</dbReference>
<organism evidence="2">
    <name type="scientific">Tanacetum cinerariifolium</name>
    <name type="common">Dalmatian daisy</name>
    <name type="synonym">Chrysanthemum cinerariifolium</name>
    <dbReference type="NCBI Taxonomy" id="118510"/>
    <lineage>
        <taxon>Eukaryota</taxon>
        <taxon>Viridiplantae</taxon>
        <taxon>Streptophyta</taxon>
        <taxon>Embryophyta</taxon>
        <taxon>Tracheophyta</taxon>
        <taxon>Spermatophyta</taxon>
        <taxon>Magnoliopsida</taxon>
        <taxon>eudicotyledons</taxon>
        <taxon>Gunneridae</taxon>
        <taxon>Pentapetalae</taxon>
        <taxon>asterids</taxon>
        <taxon>campanulids</taxon>
        <taxon>Asterales</taxon>
        <taxon>Asteraceae</taxon>
        <taxon>Asteroideae</taxon>
        <taxon>Anthemideae</taxon>
        <taxon>Anthemidinae</taxon>
        <taxon>Tanacetum</taxon>
    </lineage>
</organism>
<gene>
    <name evidence="2" type="ORF">Tci_509370</name>
</gene>
<evidence type="ECO:0000313" key="2">
    <source>
        <dbReference type="EMBL" id="GEZ37397.1"/>
    </source>
</evidence>
<feature type="compositionally biased region" description="Polar residues" evidence="1">
    <location>
        <begin position="45"/>
        <end position="55"/>
    </location>
</feature>